<evidence type="ECO:0000256" key="4">
    <source>
        <dbReference type="ARBA" id="ARBA00023125"/>
    </source>
</evidence>
<dbReference type="GO" id="GO:0000160">
    <property type="term" value="P:phosphorelay signal transduction system"/>
    <property type="evidence" value="ECO:0007669"/>
    <property type="project" value="InterPro"/>
</dbReference>
<name>A0A6M9PZZ2_9BURK</name>
<dbReference type="FunFam" id="3.40.50.300:FF:000006">
    <property type="entry name" value="DNA-binding transcriptional regulator NtrC"/>
    <property type="match status" value="1"/>
</dbReference>
<dbReference type="InterPro" id="IPR001789">
    <property type="entry name" value="Sig_transdc_resp-reg_receiver"/>
</dbReference>
<dbReference type="InterPro" id="IPR025662">
    <property type="entry name" value="Sigma_54_int_dom_ATP-bd_1"/>
</dbReference>
<dbReference type="PRINTS" id="PR01590">
    <property type="entry name" value="HTHFIS"/>
</dbReference>
<evidence type="ECO:0000313" key="11">
    <source>
        <dbReference type="Proteomes" id="UP000503312"/>
    </source>
</evidence>
<feature type="compositionally biased region" description="Low complexity" evidence="7">
    <location>
        <begin position="130"/>
        <end position="152"/>
    </location>
</feature>
<feature type="domain" description="Response regulatory" evidence="9">
    <location>
        <begin position="10"/>
        <end position="124"/>
    </location>
</feature>
<dbReference type="GO" id="GO:0006355">
    <property type="term" value="P:regulation of DNA-templated transcription"/>
    <property type="evidence" value="ECO:0007669"/>
    <property type="project" value="InterPro"/>
</dbReference>
<keyword evidence="1" id="KW-0547">Nucleotide-binding</keyword>
<dbReference type="Pfam" id="PF25601">
    <property type="entry name" value="AAA_lid_14"/>
    <property type="match status" value="1"/>
</dbReference>
<evidence type="ECO:0000256" key="2">
    <source>
        <dbReference type="ARBA" id="ARBA00022840"/>
    </source>
</evidence>
<dbReference type="InterPro" id="IPR027417">
    <property type="entry name" value="P-loop_NTPase"/>
</dbReference>
<dbReference type="SMART" id="SM00382">
    <property type="entry name" value="AAA"/>
    <property type="match status" value="1"/>
</dbReference>
<dbReference type="InterPro" id="IPR011006">
    <property type="entry name" value="CheY-like_superfamily"/>
</dbReference>
<dbReference type="SUPFAM" id="SSF52172">
    <property type="entry name" value="CheY-like"/>
    <property type="match status" value="1"/>
</dbReference>
<dbReference type="Pfam" id="PF00072">
    <property type="entry name" value="Response_reg"/>
    <property type="match status" value="1"/>
</dbReference>
<dbReference type="PROSITE" id="PS50110">
    <property type="entry name" value="RESPONSE_REGULATORY"/>
    <property type="match status" value="1"/>
</dbReference>
<dbReference type="InterPro" id="IPR025944">
    <property type="entry name" value="Sigma_54_int_dom_CS"/>
</dbReference>
<keyword evidence="2" id="KW-0067">ATP-binding</keyword>
<dbReference type="GO" id="GO:0043565">
    <property type="term" value="F:sequence-specific DNA binding"/>
    <property type="evidence" value="ECO:0007669"/>
    <property type="project" value="InterPro"/>
</dbReference>
<dbReference type="InterPro" id="IPR025943">
    <property type="entry name" value="Sigma_54_int_dom_ATP-bd_2"/>
</dbReference>
<dbReference type="Pfam" id="PF02954">
    <property type="entry name" value="HTH_8"/>
    <property type="match status" value="1"/>
</dbReference>
<feature type="modified residue" description="4-aspartylphosphate" evidence="6">
    <location>
        <position position="59"/>
    </location>
</feature>
<sequence length="510" mass="55882">MSELANECFPVILVEDDEDLREAIAVTLRMKGIDFVTHQRAETVVPLLRPDLKTVLVTDYKLPGMTGIDLLKIAQKECPDLPVVIMTAFADAKLAVEALKAGARDFLIKPFVPQQLIEIISRYRAPDGASTNPINANNSSNSNNADAGSSTNETESKRSEIVGSEIRPADHNVIAVDPQTVAIFSRCERVAATDTSVLVTGESGAGKEVVAHHIHKTSKRANGPYIAINCAAIPDTLLESILFGHEKGSFTGATKAQAGKFEQANKGTLFLDEIGEMPATLQTKLLRVLQDKKVERIGSTDSIQADVRIIAATNLNLQDQVKAGKFREDLYFRLNVFPIHVPELRKRPLDIIPLAEFFLKRYSVNIGRDSLTLSNPAKALLQKYTWPGNVRELENIIQRAVLLADGDQISAQDLELDESQGNQSSAAKDQITSEIVENPNLSPKNGQNGTEIALNKSESQDIESVEREHILKVLAEVNGNRTKAVEILGISARALRYKLKSYKDAGFLTE</sequence>
<dbReference type="InterPro" id="IPR002078">
    <property type="entry name" value="Sigma_54_int"/>
</dbReference>
<keyword evidence="5" id="KW-0804">Transcription</keyword>
<dbReference type="PROSITE" id="PS50045">
    <property type="entry name" value="SIGMA54_INTERACT_4"/>
    <property type="match status" value="1"/>
</dbReference>
<dbReference type="PROSITE" id="PS00688">
    <property type="entry name" value="SIGMA54_INTERACT_3"/>
    <property type="match status" value="1"/>
</dbReference>
<evidence type="ECO:0000256" key="7">
    <source>
        <dbReference type="SAM" id="MobiDB-lite"/>
    </source>
</evidence>
<keyword evidence="4" id="KW-0238">DNA-binding</keyword>
<dbReference type="PROSITE" id="PS00675">
    <property type="entry name" value="SIGMA54_INTERACT_1"/>
    <property type="match status" value="1"/>
</dbReference>
<dbReference type="KEGG" id="ptrp:DCO17_03020"/>
<evidence type="ECO:0000256" key="6">
    <source>
        <dbReference type="PROSITE-ProRule" id="PRU00169"/>
    </source>
</evidence>
<dbReference type="SMART" id="SM00448">
    <property type="entry name" value="REC"/>
    <property type="match status" value="1"/>
</dbReference>
<dbReference type="EMBL" id="CP028942">
    <property type="protein sequence ID" value="QKM64295.1"/>
    <property type="molecule type" value="Genomic_DNA"/>
</dbReference>
<dbReference type="PANTHER" id="PTHR32071">
    <property type="entry name" value="TRANSCRIPTIONAL REGULATORY PROTEIN"/>
    <property type="match status" value="1"/>
</dbReference>
<dbReference type="PANTHER" id="PTHR32071:SF21">
    <property type="entry name" value="TRANSCRIPTIONAL REGULATORY PROTEIN FLGR"/>
    <property type="match status" value="1"/>
</dbReference>
<protein>
    <submittedName>
        <fullName evidence="10">Sigma-54-dependent Fis family transcriptional regulator</fullName>
    </submittedName>
</protein>
<dbReference type="InterPro" id="IPR058031">
    <property type="entry name" value="AAA_lid_NorR"/>
</dbReference>
<dbReference type="Gene3D" id="1.10.10.60">
    <property type="entry name" value="Homeodomain-like"/>
    <property type="match status" value="1"/>
</dbReference>
<dbReference type="AlphaFoldDB" id="A0A6M9PZZ2"/>
<dbReference type="Gene3D" id="1.10.8.60">
    <property type="match status" value="1"/>
</dbReference>
<dbReference type="RefSeq" id="WP_173955337.1">
    <property type="nucleotide sequence ID" value="NZ_CP028942.1"/>
</dbReference>
<gene>
    <name evidence="10" type="ORF">DCO17_03020</name>
</gene>
<dbReference type="Proteomes" id="UP000503312">
    <property type="component" value="Chromosome"/>
</dbReference>
<evidence type="ECO:0000259" key="9">
    <source>
        <dbReference type="PROSITE" id="PS50110"/>
    </source>
</evidence>
<dbReference type="PROSITE" id="PS00676">
    <property type="entry name" value="SIGMA54_INTERACT_2"/>
    <property type="match status" value="1"/>
</dbReference>
<reference evidence="10 11" key="1">
    <citation type="submission" date="2018-04" db="EMBL/GenBank/DDBJ databases">
        <title>Polynucleobacter sp. UH21B genome.</title>
        <authorList>
            <person name="Hahn M.W."/>
        </authorList>
    </citation>
    <scope>NUCLEOTIDE SEQUENCE [LARGE SCALE GENOMIC DNA]</scope>
    <source>
        <strain evidence="10 11">MWH-UH21B</strain>
    </source>
</reference>
<dbReference type="Gene3D" id="3.40.50.300">
    <property type="entry name" value="P-loop containing nucleotide triphosphate hydrolases"/>
    <property type="match status" value="1"/>
</dbReference>
<dbReference type="InterPro" id="IPR002197">
    <property type="entry name" value="HTH_Fis"/>
</dbReference>
<evidence type="ECO:0000256" key="5">
    <source>
        <dbReference type="ARBA" id="ARBA00023163"/>
    </source>
</evidence>
<proteinExistence type="predicted"/>
<keyword evidence="6" id="KW-0597">Phosphoprotein</keyword>
<dbReference type="Gene3D" id="3.40.50.2300">
    <property type="match status" value="1"/>
</dbReference>
<keyword evidence="11" id="KW-1185">Reference proteome</keyword>
<organism evidence="10 11">
    <name type="scientific">Polynucleobacter tropicus</name>
    <dbReference type="NCBI Taxonomy" id="1743174"/>
    <lineage>
        <taxon>Bacteria</taxon>
        <taxon>Pseudomonadati</taxon>
        <taxon>Pseudomonadota</taxon>
        <taxon>Betaproteobacteria</taxon>
        <taxon>Burkholderiales</taxon>
        <taxon>Burkholderiaceae</taxon>
        <taxon>Polynucleobacter</taxon>
    </lineage>
</organism>
<evidence type="ECO:0000256" key="1">
    <source>
        <dbReference type="ARBA" id="ARBA00022741"/>
    </source>
</evidence>
<evidence type="ECO:0000256" key="3">
    <source>
        <dbReference type="ARBA" id="ARBA00023015"/>
    </source>
</evidence>
<dbReference type="GO" id="GO:0005524">
    <property type="term" value="F:ATP binding"/>
    <property type="evidence" value="ECO:0007669"/>
    <property type="project" value="UniProtKB-KW"/>
</dbReference>
<accession>A0A6M9PZZ2</accession>
<dbReference type="SUPFAM" id="SSF46689">
    <property type="entry name" value="Homeodomain-like"/>
    <property type="match status" value="1"/>
</dbReference>
<dbReference type="InterPro" id="IPR003593">
    <property type="entry name" value="AAA+_ATPase"/>
</dbReference>
<evidence type="ECO:0000313" key="10">
    <source>
        <dbReference type="EMBL" id="QKM64295.1"/>
    </source>
</evidence>
<dbReference type="Pfam" id="PF00158">
    <property type="entry name" value="Sigma54_activat"/>
    <property type="match status" value="1"/>
</dbReference>
<dbReference type="SUPFAM" id="SSF52540">
    <property type="entry name" value="P-loop containing nucleoside triphosphate hydrolases"/>
    <property type="match status" value="1"/>
</dbReference>
<feature type="region of interest" description="Disordered" evidence="7">
    <location>
        <begin position="130"/>
        <end position="164"/>
    </location>
</feature>
<feature type="domain" description="Sigma-54 factor interaction" evidence="8">
    <location>
        <begin position="173"/>
        <end position="402"/>
    </location>
</feature>
<keyword evidence="3" id="KW-0805">Transcription regulation</keyword>
<dbReference type="InterPro" id="IPR009057">
    <property type="entry name" value="Homeodomain-like_sf"/>
</dbReference>
<dbReference type="CDD" id="cd00009">
    <property type="entry name" value="AAA"/>
    <property type="match status" value="1"/>
</dbReference>
<evidence type="ECO:0000259" key="8">
    <source>
        <dbReference type="PROSITE" id="PS50045"/>
    </source>
</evidence>